<name>C6W6Q5_DYAFD</name>
<dbReference type="PROSITE" id="PS51257">
    <property type="entry name" value="PROKAR_LIPOPROTEIN"/>
    <property type="match status" value="1"/>
</dbReference>
<dbReference type="Proteomes" id="UP000002011">
    <property type="component" value="Chromosome"/>
</dbReference>
<accession>C6W6Q5</accession>
<evidence type="ECO:0000313" key="1">
    <source>
        <dbReference type="EMBL" id="ACT96116.1"/>
    </source>
</evidence>
<keyword evidence="2" id="KW-1185">Reference proteome</keyword>
<dbReference type="EMBL" id="CP001619">
    <property type="protein sequence ID" value="ACT96116.1"/>
    <property type="molecule type" value="Genomic_DNA"/>
</dbReference>
<dbReference type="KEGG" id="dfe:Dfer_4915"/>
<dbReference type="eggNOG" id="ENOG5032YX9">
    <property type="taxonomic scope" value="Bacteria"/>
</dbReference>
<dbReference type="RefSeq" id="WP_015814357.1">
    <property type="nucleotide sequence ID" value="NC_013037.1"/>
</dbReference>
<dbReference type="OrthoDB" id="794403at2"/>
<reference evidence="1 2" key="1">
    <citation type="journal article" date="2009" name="Stand. Genomic Sci.">
        <title>Complete genome sequence of Dyadobacter fermentans type strain (NS114).</title>
        <authorList>
            <person name="Lang E."/>
            <person name="Lapidus A."/>
            <person name="Chertkov O."/>
            <person name="Brettin T."/>
            <person name="Detter J.C."/>
            <person name="Han C."/>
            <person name="Copeland A."/>
            <person name="Glavina Del Rio T."/>
            <person name="Nolan M."/>
            <person name="Chen F."/>
            <person name="Lucas S."/>
            <person name="Tice H."/>
            <person name="Cheng J.F."/>
            <person name="Land M."/>
            <person name="Hauser L."/>
            <person name="Chang Y.J."/>
            <person name="Jeffries C.D."/>
            <person name="Kopitz M."/>
            <person name="Bruce D."/>
            <person name="Goodwin L."/>
            <person name="Pitluck S."/>
            <person name="Ovchinnikova G."/>
            <person name="Pati A."/>
            <person name="Ivanova N."/>
            <person name="Mavrommatis K."/>
            <person name="Chen A."/>
            <person name="Palaniappan K."/>
            <person name="Chain P."/>
            <person name="Bristow J."/>
            <person name="Eisen J.A."/>
            <person name="Markowitz V."/>
            <person name="Hugenholtz P."/>
            <person name="Goker M."/>
            <person name="Rohde M."/>
            <person name="Kyrpides N.C."/>
            <person name="Klenk H.P."/>
        </authorList>
    </citation>
    <scope>NUCLEOTIDE SEQUENCE [LARGE SCALE GENOMIC DNA]</scope>
    <source>
        <strain evidence="2">ATCC 700827 / DSM 18053 / CIP 107007 / KCTC 52180 / NS114</strain>
    </source>
</reference>
<dbReference type="AlphaFoldDB" id="C6W6Q5"/>
<protein>
    <recommendedName>
        <fullName evidence="3">Lipoprotein</fullName>
    </recommendedName>
</protein>
<dbReference type="HOGENOM" id="CLU_126586_1_0_10"/>
<organism evidence="1 2">
    <name type="scientific">Dyadobacter fermentans (strain ATCC 700827 / DSM 18053 / CIP 107007 / KCTC 52180 / NS114)</name>
    <dbReference type="NCBI Taxonomy" id="471854"/>
    <lineage>
        <taxon>Bacteria</taxon>
        <taxon>Pseudomonadati</taxon>
        <taxon>Bacteroidota</taxon>
        <taxon>Cytophagia</taxon>
        <taxon>Cytophagales</taxon>
        <taxon>Spirosomataceae</taxon>
        <taxon>Dyadobacter</taxon>
    </lineage>
</organism>
<dbReference type="STRING" id="471854.Dfer_4915"/>
<gene>
    <name evidence="1" type="ordered locus">Dfer_4915</name>
</gene>
<evidence type="ECO:0008006" key="3">
    <source>
        <dbReference type="Google" id="ProtNLM"/>
    </source>
</evidence>
<evidence type="ECO:0000313" key="2">
    <source>
        <dbReference type="Proteomes" id="UP000002011"/>
    </source>
</evidence>
<sequence>MTVRNTLALLTAAFMCSCSGNSGSKSTSSDTLSGKQDAAMAAIQCFAYQAQKDSAFLHLEINSGIVSGKLSYALFEKDRNDGTIAGTMSGDTIFARYTFSSEGSQSVREVAFLKSGTDWVEGFGDAKDSAGVMVFTDRSGLDFEKGLHFKPVECPAAP</sequence>
<proteinExistence type="predicted"/>